<dbReference type="AlphaFoldDB" id="A0AAV5JYT4"/>
<evidence type="ECO:0000256" key="1">
    <source>
        <dbReference type="ARBA" id="ARBA00009624"/>
    </source>
</evidence>
<organism evidence="2 3">
    <name type="scientific">Rubroshorea leprosula</name>
    <dbReference type="NCBI Taxonomy" id="152421"/>
    <lineage>
        <taxon>Eukaryota</taxon>
        <taxon>Viridiplantae</taxon>
        <taxon>Streptophyta</taxon>
        <taxon>Embryophyta</taxon>
        <taxon>Tracheophyta</taxon>
        <taxon>Spermatophyta</taxon>
        <taxon>Magnoliopsida</taxon>
        <taxon>eudicotyledons</taxon>
        <taxon>Gunneridae</taxon>
        <taxon>Pentapetalae</taxon>
        <taxon>rosids</taxon>
        <taxon>malvids</taxon>
        <taxon>Malvales</taxon>
        <taxon>Dipterocarpaceae</taxon>
        <taxon>Rubroshorea</taxon>
    </lineage>
</organism>
<keyword evidence="3" id="KW-1185">Reference proteome</keyword>
<gene>
    <name evidence="2" type="ORF">SLEP1_g30036</name>
</gene>
<dbReference type="GO" id="GO:0005741">
    <property type="term" value="C:mitochondrial outer membrane"/>
    <property type="evidence" value="ECO:0007669"/>
    <property type="project" value="InterPro"/>
</dbReference>
<reference evidence="2 3" key="1">
    <citation type="journal article" date="2021" name="Commun. Biol.">
        <title>The genome of Shorea leprosula (Dipterocarpaceae) highlights the ecological relevance of drought in aseasonal tropical rainforests.</title>
        <authorList>
            <person name="Ng K.K.S."/>
            <person name="Kobayashi M.J."/>
            <person name="Fawcett J.A."/>
            <person name="Hatakeyama M."/>
            <person name="Paape T."/>
            <person name="Ng C.H."/>
            <person name="Ang C.C."/>
            <person name="Tnah L.H."/>
            <person name="Lee C.T."/>
            <person name="Nishiyama T."/>
            <person name="Sese J."/>
            <person name="O'Brien M.J."/>
            <person name="Copetti D."/>
            <person name="Mohd Noor M.I."/>
            <person name="Ong R.C."/>
            <person name="Putra M."/>
            <person name="Sireger I.Z."/>
            <person name="Indrioko S."/>
            <person name="Kosugi Y."/>
            <person name="Izuno A."/>
            <person name="Isagi Y."/>
            <person name="Lee S.L."/>
            <person name="Shimizu K.K."/>
        </authorList>
    </citation>
    <scope>NUCLEOTIDE SEQUENCE [LARGE SCALE GENOMIC DNA]</scope>
    <source>
        <strain evidence="2">214</strain>
    </source>
</reference>
<dbReference type="EMBL" id="BPVZ01000053">
    <property type="protein sequence ID" value="GKV19819.1"/>
    <property type="molecule type" value="Genomic_DNA"/>
</dbReference>
<comment type="similarity">
    <text evidence="1">Belongs to the eukaryotic mitochondrial porin (TC 1.B.8.1) family.</text>
</comment>
<dbReference type="GO" id="GO:0008308">
    <property type="term" value="F:voltage-gated monoatomic anion channel activity"/>
    <property type="evidence" value="ECO:0007669"/>
    <property type="project" value="InterPro"/>
</dbReference>
<dbReference type="InterPro" id="IPR001925">
    <property type="entry name" value="Porin_Euk"/>
</dbReference>
<dbReference type="Proteomes" id="UP001054252">
    <property type="component" value="Unassembled WGS sequence"/>
</dbReference>
<dbReference type="Gene3D" id="2.40.160.10">
    <property type="entry name" value="Porin"/>
    <property type="match status" value="1"/>
</dbReference>
<name>A0AAV5JYT4_9ROSI</name>
<protein>
    <submittedName>
        <fullName evidence="2">Uncharacterized protein</fullName>
    </submittedName>
</protein>
<comment type="caution">
    <text evidence="2">The sequence shown here is derived from an EMBL/GenBank/DDBJ whole genome shotgun (WGS) entry which is preliminary data.</text>
</comment>
<sequence>MCFIILFQLKIQSQRFSSNSALAMFLSLDQSPAVKLSATVGSPGLAFGAETKYNISTDSFTKFNAGISMMKPDCNASIIMADFCDHPRASYMQYFDQSRKTAAVVEIGRKFSESKNTFTVGVSRIVDDVKVKAKLDNEGKLGTLLQYKFKPKSYLRICGEFDTIAPPRIGLAVVLKLPQD</sequence>
<dbReference type="PANTHER" id="PTHR11743">
    <property type="entry name" value="VOLTAGE-DEPENDENT ANION-SELECTIVE CHANNEL"/>
    <property type="match status" value="1"/>
</dbReference>
<accession>A0AAV5JYT4</accession>
<dbReference type="Pfam" id="PF01459">
    <property type="entry name" value="Porin_3"/>
    <property type="match status" value="1"/>
</dbReference>
<evidence type="ECO:0000313" key="3">
    <source>
        <dbReference type="Proteomes" id="UP001054252"/>
    </source>
</evidence>
<proteinExistence type="inferred from homology"/>
<evidence type="ECO:0000313" key="2">
    <source>
        <dbReference type="EMBL" id="GKV19819.1"/>
    </source>
</evidence>
<dbReference type="InterPro" id="IPR027246">
    <property type="entry name" value="Porin_Euk/Tom40"/>
</dbReference>
<dbReference type="InterPro" id="IPR023614">
    <property type="entry name" value="Porin_dom_sf"/>
</dbReference>
<dbReference type="PANTHER" id="PTHR11743:SF23">
    <property type="entry name" value="MITOCHONDRIAL OUTER MEMBRANE PROTEIN PORIN 5-RELATED"/>
    <property type="match status" value="1"/>
</dbReference>